<evidence type="ECO:0000256" key="16">
    <source>
        <dbReference type="RuleBase" id="RU000454"/>
    </source>
</evidence>
<sequence length="495" mass="52162">MGGTTALLWLAVACSIFPSTQALQLVKKSEPAVVGFDIERVHVANPIEHDIQRRQSKIVNQTLDNNRTLYYVNITLGTPAQRLRLHIDTGSSDLWCNSRNSRICSSRRNPCKESGTYSANSSSTYKFKNSKFNITYADGTGAVGDYVTDTLRLSNATLKDFQFGVGYESSSQEGVLGIGYMANEVQVAQGGKSYPNLPQAMVDDKLIHSKAYSLWLNDLDASKGSILFGGVNKAKYVGNLSTVPILKPKKGPYQQLVIAMTGINMKGSSNGQNLSSGSLPVAALLDSGSTLMYLPDAIAANIYETIGATYEPSLGAAYVPCNMSSNNTKLEFEFSGATISVGMDELVIDLSPSQDGNGPTFTNGEPACTFGIAPAGSGTCILGDTFLRSAYVVYDLSNHEISIAQTKFNSTTNDIHEIGTGKTAVPGAQTVSSAVTSVPATKTQGRPHGGPTGSGTVTSLSFEVSAAMAAPMVLPQLSVGMVAGLVGAGIMFAAM</sequence>
<name>A0A2B7XQ50_POLH7</name>
<comment type="caution">
    <text evidence="20">The sequence shown here is derived from an EMBL/GenBank/DDBJ whole genome shotgun (WGS) entry which is preliminary data.</text>
</comment>
<comment type="subcellular location">
    <subcellularLocation>
        <location evidence="1">Cell membrane</location>
        <topology evidence="1">Lipid-anchor</topology>
        <topology evidence="1">GPI-anchor</topology>
    </subcellularLocation>
</comment>
<evidence type="ECO:0000256" key="5">
    <source>
        <dbReference type="ARBA" id="ARBA00022670"/>
    </source>
</evidence>
<proteinExistence type="inferred from homology"/>
<feature type="active site" evidence="15">
    <location>
        <position position="88"/>
    </location>
</feature>
<evidence type="ECO:0000256" key="2">
    <source>
        <dbReference type="ARBA" id="ARBA00007447"/>
    </source>
</evidence>
<dbReference type="FunFam" id="2.40.70.10:FF:000068">
    <property type="entry name" value="Aspartic-type endopeptidase (OpsB)"/>
    <property type="match status" value="1"/>
</dbReference>
<keyword evidence="9 17" id="KW-0472">Membrane</keyword>
<dbReference type="OrthoDB" id="771136at2759"/>
<keyword evidence="21" id="KW-1185">Reference proteome</keyword>
<dbReference type="InterPro" id="IPR001969">
    <property type="entry name" value="Aspartic_peptidase_AS"/>
</dbReference>
<keyword evidence="17" id="KW-0812">Transmembrane</keyword>
<keyword evidence="8 16" id="KW-0378">Hydrolase</keyword>
<feature type="transmembrane region" description="Helical" evidence="17">
    <location>
        <begin position="473"/>
        <end position="494"/>
    </location>
</feature>
<keyword evidence="7 16" id="KW-0064">Aspartyl protease</keyword>
<dbReference type="AlphaFoldDB" id="A0A2B7XQ50"/>
<evidence type="ECO:0000256" key="6">
    <source>
        <dbReference type="ARBA" id="ARBA00022729"/>
    </source>
</evidence>
<dbReference type="PANTHER" id="PTHR47966">
    <property type="entry name" value="BETA-SITE APP-CLEAVING ENZYME, ISOFORM A-RELATED"/>
    <property type="match status" value="1"/>
</dbReference>
<keyword evidence="4" id="KW-0336">GPI-anchor</keyword>
<accession>A0A2B7XQ50</accession>
<dbReference type="GO" id="GO:0006508">
    <property type="term" value="P:proteolysis"/>
    <property type="evidence" value="ECO:0007669"/>
    <property type="project" value="UniProtKB-KW"/>
</dbReference>
<evidence type="ECO:0000256" key="1">
    <source>
        <dbReference type="ARBA" id="ARBA00004609"/>
    </source>
</evidence>
<evidence type="ECO:0000256" key="14">
    <source>
        <dbReference type="ARBA" id="ARBA00068059"/>
    </source>
</evidence>
<gene>
    <name evidence="20" type="ORF">AJ80_07422</name>
</gene>
<evidence type="ECO:0000256" key="17">
    <source>
        <dbReference type="SAM" id="Phobius"/>
    </source>
</evidence>
<evidence type="ECO:0000256" key="11">
    <source>
        <dbReference type="ARBA" id="ARBA00023288"/>
    </source>
</evidence>
<evidence type="ECO:0000313" key="21">
    <source>
        <dbReference type="Proteomes" id="UP000224634"/>
    </source>
</evidence>
<dbReference type="GO" id="GO:0004190">
    <property type="term" value="F:aspartic-type endopeptidase activity"/>
    <property type="evidence" value="ECO:0007669"/>
    <property type="project" value="UniProtKB-KW"/>
</dbReference>
<reference evidence="20 21" key="1">
    <citation type="submission" date="2017-10" db="EMBL/GenBank/DDBJ databases">
        <title>Comparative genomics in systemic dimorphic fungi from Ajellomycetaceae.</title>
        <authorList>
            <person name="Munoz J.F."/>
            <person name="Mcewen J.G."/>
            <person name="Clay O.K."/>
            <person name="Cuomo C.A."/>
        </authorList>
    </citation>
    <scope>NUCLEOTIDE SEQUENCE [LARGE SCALE GENOMIC DNA]</scope>
    <source>
        <strain evidence="20 21">UAMH7299</strain>
    </source>
</reference>
<keyword evidence="17" id="KW-1133">Transmembrane helix</keyword>
<dbReference type="Pfam" id="PF00026">
    <property type="entry name" value="Asp"/>
    <property type="match status" value="1"/>
</dbReference>
<dbReference type="InterPro" id="IPR021109">
    <property type="entry name" value="Peptidase_aspartic_dom_sf"/>
</dbReference>
<dbReference type="PROSITE" id="PS00141">
    <property type="entry name" value="ASP_PROTEASE"/>
    <property type="match status" value="1"/>
</dbReference>
<evidence type="ECO:0000313" key="20">
    <source>
        <dbReference type="EMBL" id="PGH10772.1"/>
    </source>
</evidence>
<dbReference type="FunFam" id="2.40.70.10:FF:000011">
    <property type="entry name" value="Aspartic protease"/>
    <property type="match status" value="1"/>
</dbReference>
<feature type="active site" evidence="15">
    <location>
        <position position="286"/>
    </location>
</feature>
<evidence type="ECO:0000256" key="9">
    <source>
        <dbReference type="ARBA" id="ARBA00023136"/>
    </source>
</evidence>
<keyword evidence="11" id="KW-0449">Lipoprotein</keyword>
<dbReference type="InterPro" id="IPR001461">
    <property type="entry name" value="Aspartic_peptidase_A1"/>
</dbReference>
<protein>
    <recommendedName>
        <fullName evidence="14">Probable aspartic-type endopeptidase OPSB</fullName>
    </recommendedName>
    <alternativeName>
        <fullName evidence="13">Probable aspartic-type endopeptidase opsB</fullName>
    </alternativeName>
</protein>
<dbReference type="PROSITE" id="PS51767">
    <property type="entry name" value="PEPTIDASE_A1"/>
    <property type="match status" value="1"/>
</dbReference>
<evidence type="ECO:0000256" key="13">
    <source>
        <dbReference type="ARBA" id="ARBA00067536"/>
    </source>
</evidence>
<evidence type="ECO:0000256" key="10">
    <source>
        <dbReference type="ARBA" id="ARBA00023180"/>
    </source>
</evidence>
<evidence type="ECO:0000256" key="18">
    <source>
        <dbReference type="SAM" id="SignalP"/>
    </source>
</evidence>
<evidence type="ECO:0000256" key="7">
    <source>
        <dbReference type="ARBA" id="ARBA00022750"/>
    </source>
</evidence>
<dbReference type="InterPro" id="IPR033121">
    <property type="entry name" value="PEPTIDASE_A1"/>
</dbReference>
<evidence type="ECO:0000256" key="4">
    <source>
        <dbReference type="ARBA" id="ARBA00022622"/>
    </source>
</evidence>
<keyword evidence="3" id="KW-1003">Cell membrane</keyword>
<dbReference type="GO" id="GO:0098552">
    <property type="term" value="C:side of membrane"/>
    <property type="evidence" value="ECO:0007669"/>
    <property type="project" value="UniProtKB-KW"/>
</dbReference>
<evidence type="ECO:0000259" key="19">
    <source>
        <dbReference type="PROSITE" id="PS51767"/>
    </source>
</evidence>
<dbReference type="Gene3D" id="2.40.70.10">
    <property type="entry name" value="Acid Proteases"/>
    <property type="match status" value="2"/>
</dbReference>
<dbReference type="EMBL" id="PDNA01000142">
    <property type="protein sequence ID" value="PGH10772.1"/>
    <property type="molecule type" value="Genomic_DNA"/>
</dbReference>
<evidence type="ECO:0000256" key="15">
    <source>
        <dbReference type="PIRSR" id="PIRSR601461-1"/>
    </source>
</evidence>
<dbReference type="SUPFAM" id="SSF50630">
    <property type="entry name" value="Acid proteases"/>
    <property type="match status" value="1"/>
</dbReference>
<dbReference type="CDD" id="cd05474">
    <property type="entry name" value="SAP_like"/>
    <property type="match status" value="1"/>
</dbReference>
<evidence type="ECO:0000256" key="8">
    <source>
        <dbReference type="ARBA" id="ARBA00022801"/>
    </source>
</evidence>
<dbReference type="PANTHER" id="PTHR47966:SF65">
    <property type="entry name" value="ASPARTIC-TYPE ENDOPEPTIDASE"/>
    <property type="match status" value="1"/>
</dbReference>
<keyword evidence="5 16" id="KW-0645">Protease</keyword>
<keyword evidence="10" id="KW-0325">Glycoprotein</keyword>
<feature type="signal peptide" evidence="18">
    <location>
        <begin position="1"/>
        <end position="22"/>
    </location>
</feature>
<feature type="domain" description="Peptidase A1" evidence="19">
    <location>
        <begin position="70"/>
        <end position="404"/>
    </location>
</feature>
<evidence type="ECO:0000256" key="12">
    <source>
        <dbReference type="ARBA" id="ARBA00054722"/>
    </source>
</evidence>
<dbReference type="Proteomes" id="UP000224634">
    <property type="component" value="Unassembled WGS sequence"/>
</dbReference>
<dbReference type="InterPro" id="IPR033876">
    <property type="entry name" value="SAP-like"/>
</dbReference>
<dbReference type="STRING" id="1447883.A0A2B7XQ50"/>
<dbReference type="GO" id="GO:0005886">
    <property type="term" value="C:plasma membrane"/>
    <property type="evidence" value="ECO:0007669"/>
    <property type="project" value="UniProtKB-SubCell"/>
</dbReference>
<feature type="chain" id="PRO_5012383194" description="Probable aspartic-type endopeptidase OPSB" evidence="18">
    <location>
        <begin position="23"/>
        <end position="495"/>
    </location>
</feature>
<comment type="similarity">
    <text evidence="2 16">Belongs to the peptidase A1 family.</text>
</comment>
<evidence type="ECO:0000256" key="3">
    <source>
        <dbReference type="ARBA" id="ARBA00022475"/>
    </source>
</evidence>
<keyword evidence="6 18" id="KW-0732">Signal</keyword>
<dbReference type="PRINTS" id="PR00792">
    <property type="entry name" value="PEPSIN"/>
</dbReference>
<organism evidence="20 21">
    <name type="scientific">Polytolypa hystricis (strain UAMH7299)</name>
    <dbReference type="NCBI Taxonomy" id="1447883"/>
    <lineage>
        <taxon>Eukaryota</taxon>
        <taxon>Fungi</taxon>
        <taxon>Dikarya</taxon>
        <taxon>Ascomycota</taxon>
        <taxon>Pezizomycotina</taxon>
        <taxon>Eurotiomycetes</taxon>
        <taxon>Eurotiomycetidae</taxon>
        <taxon>Onygenales</taxon>
        <taxon>Onygenales incertae sedis</taxon>
        <taxon>Polytolypa</taxon>
    </lineage>
</organism>
<comment type="function">
    <text evidence="12">Probable GPI-anchored aspartic-type endopeptidase which contributes to virulence.</text>
</comment>